<organism evidence="1 2">
    <name type="scientific">Parabacteroides goldsteinii DSM 19448 = WAL 12034</name>
    <dbReference type="NCBI Taxonomy" id="927665"/>
    <lineage>
        <taxon>Bacteria</taxon>
        <taxon>Pseudomonadati</taxon>
        <taxon>Bacteroidota</taxon>
        <taxon>Bacteroidia</taxon>
        <taxon>Bacteroidales</taxon>
        <taxon>Tannerellaceae</taxon>
        <taxon>Parabacteroides</taxon>
    </lineage>
</organism>
<gene>
    <name evidence="1" type="ORF">HMPREF1535_00263</name>
</gene>
<protein>
    <recommendedName>
        <fullName evidence="3">HTH cro/C1-type domain-containing protein</fullName>
    </recommendedName>
</protein>
<dbReference type="Proteomes" id="UP000033047">
    <property type="component" value="Unassembled WGS sequence"/>
</dbReference>
<comment type="caution">
    <text evidence="1">The sequence shown here is derived from an EMBL/GenBank/DDBJ whole genome shotgun (WGS) entry which is preliminary data.</text>
</comment>
<evidence type="ECO:0008006" key="3">
    <source>
        <dbReference type="Google" id="ProtNLM"/>
    </source>
</evidence>
<evidence type="ECO:0000313" key="1">
    <source>
        <dbReference type="EMBL" id="KKB59989.1"/>
    </source>
</evidence>
<dbReference type="STRING" id="927665.HMPREF1535_00263"/>
<reference evidence="1 2" key="1">
    <citation type="submission" date="2013-04" db="EMBL/GenBank/DDBJ databases">
        <title>The Genome Sequence of Parabacteroides goldsteinii DSM 19448.</title>
        <authorList>
            <consortium name="The Broad Institute Genomics Platform"/>
            <person name="Earl A."/>
            <person name="Ward D."/>
            <person name="Feldgarden M."/>
            <person name="Gevers D."/>
            <person name="Martens E."/>
            <person name="Sakamoto M."/>
            <person name="Benno Y."/>
            <person name="Song Y."/>
            <person name="Liu C."/>
            <person name="Lee J."/>
            <person name="Bolanos M."/>
            <person name="Vaisanen M.L."/>
            <person name="Finegold S.M."/>
            <person name="Walker B."/>
            <person name="Young S."/>
            <person name="Zeng Q."/>
            <person name="Gargeya S."/>
            <person name="Fitzgerald M."/>
            <person name="Haas B."/>
            <person name="Abouelleil A."/>
            <person name="Allen A.W."/>
            <person name="Alvarado L."/>
            <person name="Arachchi H.M."/>
            <person name="Berlin A.M."/>
            <person name="Chapman S.B."/>
            <person name="Gainer-Dewar J."/>
            <person name="Goldberg J."/>
            <person name="Griggs A."/>
            <person name="Gujja S."/>
            <person name="Hansen M."/>
            <person name="Howarth C."/>
            <person name="Imamovic A."/>
            <person name="Ireland A."/>
            <person name="Larimer J."/>
            <person name="McCowan C."/>
            <person name="Murphy C."/>
            <person name="Pearson M."/>
            <person name="Poon T.W."/>
            <person name="Priest M."/>
            <person name="Roberts A."/>
            <person name="Saif S."/>
            <person name="Shea T."/>
            <person name="Sisk P."/>
            <person name="Sykes S."/>
            <person name="Wortman J."/>
            <person name="Nusbaum C."/>
            <person name="Birren B."/>
        </authorList>
    </citation>
    <scope>NUCLEOTIDE SEQUENCE [LARGE SCALE GENOMIC DNA]</scope>
    <source>
        <strain evidence="1 2">DSM 19448</strain>
    </source>
</reference>
<dbReference type="GO" id="GO:0003677">
    <property type="term" value="F:DNA binding"/>
    <property type="evidence" value="ECO:0007669"/>
    <property type="project" value="InterPro"/>
</dbReference>
<accession>A0A0F5JQH8</accession>
<proteinExistence type="predicted"/>
<dbReference type="PATRIC" id="fig|927665.4.peg.264"/>
<dbReference type="InterPro" id="IPR010982">
    <property type="entry name" value="Lambda_DNA-bd_dom_sf"/>
</dbReference>
<name>A0A0F5JQH8_9BACT</name>
<dbReference type="HOGENOM" id="CLU_2480529_0_0_10"/>
<evidence type="ECO:0000313" key="2">
    <source>
        <dbReference type="Proteomes" id="UP000033047"/>
    </source>
</evidence>
<dbReference type="Gene3D" id="1.10.260.40">
    <property type="entry name" value="lambda repressor-like DNA-binding domains"/>
    <property type="match status" value="1"/>
</dbReference>
<dbReference type="AlphaFoldDB" id="A0A0F5JQH8"/>
<dbReference type="EMBL" id="AQHV01000001">
    <property type="protein sequence ID" value="KKB59989.1"/>
    <property type="molecule type" value="Genomic_DNA"/>
</dbReference>
<sequence>MLYISYTKRSNMLANEKITENRIITDRFLAIMYQLIGLRKIKTKKQFAESVGLASSNIYRMEIENTMNVPLYAIRMAYERYNINLEYIFTGKGKMFNE</sequence>